<protein>
    <submittedName>
        <fullName evidence="1">Glutaredoxin</fullName>
    </submittedName>
</protein>
<sequence>MRRWMWLALLVLLVQQSDSLKAVAKAHDIWPFGQAKAELYTNDWCVACVRTETLVKALNMPVQRVNLDYSAQADDIKKRFGEGPLPILVMGDEVIRGYEPKRTEALWKKLQSQSVMATLLAPSSL</sequence>
<name>A0A3N1P309_9GAMM</name>
<proteinExistence type="predicted"/>
<dbReference type="STRING" id="584787.GCA_001247655_01009"/>
<organism evidence="1 2">
    <name type="scientific">Gallaecimonas pentaromativorans</name>
    <dbReference type="NCBI Taxonomy" id="584787"/>
    <lineage>
        <taxon>Bacteria</taxon>
        <taxon>Pseudomonadati</taxon>
        <taxon>Pseudomonadota</taxon>
        <taxon>Gammaproteobacteria</taxon>
        <taxon>Enterobacterales</taxon>
        <taxon>Gallaecimonadaceae</taxon>
        <taxon>Gallaecimonas</taxon>
    </lineage>
</organism>
<evidence type="ECO:0000313" key="2">
    <source>
        <dbReference type="Proteomes" id="UP000268033"/>
    </source>
</evidence>
<keyword evidence="2" id="KW-1185">Reference proteome</keyword>
<comment type="caution">
    <text evidence="1">The sequence shown here is derived from an EMBL/GenBank/DDBJ whole genome shotgun (WGS) entry which is preliminary data.</text>
</comment>
<accession>A0A3N1P309</accession>
<dbReference type="Gene3D" id="3.40.30.10">
    <property type="entry name" value="Glutaredoxin"/>
    <property type="match status" value="1"/>
</dbReference>
<dbReference type="Proteomes" id="UP000268033">
    <property type="component" value="Unassembled WGS sequence"/>
</dbReference>
<gene>
    <name evidence="1" type="ORF">EDC28_110102</name>
</gene>
<dbReference type="CDD" id="cd02976">
    <property type="entry name" value="NrdH"/>
    <property type="match status" value="1"/>
</dbReference>
<dbReference type="RefSeq" id="WP_211355749.1">
    <property type="nucleotide sequence ID" value="NZ_RJUL01000010.1"/>
</dbReference>
<dbReference type="InterPro" id="IPR036249">
    <property type="entry name" value="Thioredoxin-like_sf"/>
</dbReference>
<dbReference type="SUPFAM" id="SSF52833">
    <property type="entry name" value="Thioredoxin-like"/>
    <property type="match status" value="1"/>
</dbReference>
<dbReference type="AlphaFoldDB" id="A0A3N1P309"/>
<reference evidence="1 2" key="1">
    <citation type="submission" date="2018-11" db="EMBL/GenBank/DDBJ databases">
        <title>Genomic Encyclopedia of Type Strains, Phase IV (KMG-IV): sequencing the most valuable type-strain genomes for metagenomic binning, comparative biology and taxonomic classification.</title>
        <authorList>
            <person name="Goeker M."/>
        </authorList>
    </citation>
    <scope>NUCLEOTIDE SEQUENCE [LARGE SCALE GENOMIC DNA]</scope>
    <source>
        <strain evidence="1 2">DSM 21945</strain>
    </source>
</reference>
<evidence type="ECO:0000313" key="1">
    <source>
        <dbReference type="EMBL" id="ROQ22459.1"/>
    </source>
</evidence>
<dbReference type="EMBL" id="RJUL01000010">
    <property type="protein sequence ID" value="ROQ22459.1"/>
    <property type="molecule type" value="Genomic_DNA"/>
</dbReference>